<protein>
    <submittedName>
        <fullName evidence="1">Uncharacterized protein</fullName>
    </submittedName>
</protein>
<evidence type="ECO:0000313" key="2">
    <source>
        <dbReference type="Proteomes" id="UP000261360"/>
    </source>
</evidence>
<evidence type="ECO:0000313" key="1">
    <source>
        <dbReference type="Ensembl" id="ENSSLDP00000018438.1"/>
    </source>
</evidence>
<reference evidence="1" key="1">
    <citation type="submission" date="2025-08" db="UniProtKB">
        <authorList>
            <consortium name="Ensembl"/>
        </authorList>
    </citation>
    <scope>IDENTIFICATION</scope>
</reference>
<keyword evidence="2" id="KW-1185">Reference proteome</keyword>
<sequence length="133" mass="15627">MNIFKSIQNKEFLFTNGAKTVIALVLTIYKNTKNFESFKLLIRLAGFKLYDVITALDMYAKMSTFWLENRLKFEKSHGETHILIVEGFLHYTYGSLIDVLNQCCFISIPYAKRRYSAHSCSRQKTRKRTMNSY</sequence>
<accession>A0A3B4Y4Y9</accession>
<dbReference type="AlphaFoldDB" id="A0A3B4Y4Y9"/>
<name>A0A3B4Y4Y9_SERLL</name>
<dbReference type="GeneTree" id="ENSGT00940000159842"/>
<reference evidence="1" key="2">
    <citation type="submission" date="2025-09" db="UniProtKB">
        <authorList>
            <consortium name="Ensembl"/>
        </authorList>
    </citation>
    <scope>IDENTIFICATION</scope>
</reference>
<proteinExistence type="predicted"/>
<organism evidence="1 2">
    <name type="scientific">Seriola lalandi dorsalis</name>
    <dbReference type="NCBI Taxonomy" id="1841481"/>
    <lineage>
        <taxon>Eukaryota</taxon>
        <taxon>Metazoa</taxon>
        <taxon>Chordata</taxon>
        <taxon>Craniata</taxon>
        <taxon>Vertebrata</taxon>
        <taxon>Euteleostomi</taxon>
        <taxon>Actinopterygii</taxon>
        <taxon>Neopterygii</taxon>
        <taxon>Teleostei</taxon>
        <taxon>Neoteleostei</taxon>
        <taxon>Acanthomorphata</taxon>
        <taxon>Carangaria</taxon>
        <taxon>Carangiformes</taxon>
        <taxon>Carangidae</taxon>
        <taxon>Seriola</taxon>
    </lineage>
</organism>
<dbReference type="Ensembl" id="ENSSLDT00000019068.1">
    <property type="protein sequence ID" value="ENSSLDP00000018438.1"/>
    <property type="gene ID" value="ENSSLDG00000014507.1"/>
</dbReference>
<dbReference type="Proteomes" id="UP000261360">
    <property type="component" value="Unplaced"/>
</dbReference>
<dbReference type="STRING" id="1841481.ENSSLDP00000018438"/>